<organism evidence="2 3">
    <name type="scientific">Aquimarina hainanensis</name>
    <dbReference type="NCBI Taxonomy" id="1578017"/>
    <lineage>
        <taxon>Bacteria</taxon>
        <taxon>Pseudomonadati</taxon>
        <taxon>Bacteroidota</taxon>
        <taxon>Flavobacteriia</taxon>
        <taxon>Flavobacteriales</taxon>
        <taxon>Flavobacteriaceae</taxon>
        <taxon>Aquimarina</taxon>
    </lineage>
</organism>
<evidence type="ECO:0000259" key="1">
    <source>
        <dbReference type="Pfam" id="PF12867"/>
    </source>
</evidence>
<sequence>MTIKTTSLLEDLTQRTKQHLIKLEQLQHLSIVALQQRPAPQAWNILECIEHLNLYGDFYIPEMKNSIHHSPYSYNPIFKSGLLGNYFANMMLPGKTMKSMRTFADKNPYNASLDISVLKKFNHQLHDIVSILENCATKNLSKTKTSISISKWIKLRLGDTLRVVIYHNERHLEQALRCIKKPGDIQVPKTK</sequence>
<evidence type="ECO:0000313" key="3">
    <source>
        <dbReference type="Proteomes" id="UP001597459"/>
    </source>
</evidence>
<dbReference type="Pfam" id="PF12867">
    <property type="entry name" value="DinB_2"/>
    <property type="match status" value="1"/>
</dbReference>
<dbReference type="Proteomes" id="UP001597459">
    <property type="component" value="Unassembled WGS sequence"/>
</dbReference>
<evidence type="ECO:0000313" key="2">
    <source>
        <dbReference type="EMBL" id="MFD2589494.1"/>
    </source>
</evidence>
<dbReference type="RefSeq" id="WP_378258103.1">
    <property type="nucleotide sequence ID" value="NZ_JBHSJV010000001.1"/>
</dbReference>
<comment type="caution">
    <text evidence="2">The sequence shown here is derived from an EMBL/GenBank/DDBJ whole genome shotgun (WGS) entry which is preliminary data.</text>
</comment>
<accession>A0ABW5N5S5</accession>
<dbReference type="EMBL" id="JBHULX010000001">
    <property type="protein sequence ID" value="MFD2589494.1"/>
    <property type="molecule type" value="Genomic_DNA"/>
</dbReference>
<reference evidence="3" key="1">
    <citation type="journal article" date="2019" name="Int. J. Syst. Evol. Microbiol.">
        <title>The Global Catalogue of Microorganisms (GCM) 10K type strain sequencing project: providing services to taxonomists for standard genome sequencing and annotation.</title>
        <authorList>
            <consortium name="The Broad Institute Genomics Platform"/>
            <consortium name="The Broad Institute Genome Sequencing Center for Infectious Disease"/>
            <person name="Wu L."/>
            <person name="Ma J."/>
        </authorList>
    </citation>
    <scope>NUCLEOTIDE SEQUENCE [LARGE SCALE GENOMIC DNA]</scope>
    <source>
        <strain evidence="3">KCTC 42423</strain>
    </source>
</reference>
<dbReference type="Gene3D" id="1.20.120.450">
    <property type="entry name" value="dinb family like domain"/>
    <property type="match status" value="1"/>
</dbReference>
<dbReference type="InterPro" id="IPR024775">
    <property type="entry name" value="DinB-like"/>
</dbReference>
<dbReference type="SUPFAM" id="SSF109854">
    <property type="entry name" value="DinB/YfiT-like putative metalloenzymes"/>
    <property type="match status" value="1"/>
</dbReference>
<feature type="domain" description="DinB-like" evidence="1">
    <location>
        <begin position="32"/>
        <end position="175"/>
    </location>
</feature>
<keyword evidence="3" id="KW-1185">Reference proteome</keyword>
<gene>
    <name evidence="2" type="ORF">ACFSTE_01535</name>
</gene>
<dbReference type="InterPro" id="IPR034660">
    <property type="entry name" value="DinB/YfiT-like"/>
</dbReference>
<protein>
    <submittedName>
        <fullName evidence="2">DinB family protein</fullName>
    </submittedName>
</protein>
<proteinExistence type="predicted"/>
<name>A0ABW5N5S5_9FLAO</name>